<sequence length="168" mass="18493">MNLLKPIIRSLIAACMALTLPLLGHAGSTSESDSVILPTLTVMAEPELRAVIEVVPYQEDAAQQQALQMRLMEIERDIQSYSVDADFVANIDVMRAPAPPDLDSLPVIFQEYVLAVAQGLLSSDPRNGLYVVLQPFGINRDATTVQIAREQFNSYRNQLNLSLPSPSR</sequence>
<feature type="signal peptide" evidence="1">
    <location>
        <begin position="1"/>
        <end position="26"/>
    </location>
</feature>
<comment type="caution">
    <text evidence="2">The sequence shown here is derived from an EMBL/GenBank/DDBJ whole genome shotgun (WGS) entry which is preliminary data.</text>
</comment>
<accession>A0ABR8VZ66</accession>
<dbReference type="Proteomes" id="UP000621930">
    <property type="component" value="Unassembled WGS sequence"/>
</dbReference>
<evidence type="ECO:0000313" key="3">
    <source>
        <dbReference type="Proteomes" id="UP000621930"/>
    </source>
</evidence>
<keyword evidence="1" id="KW-0732">Signal</keyword>
<dbReference type="EMBL" id="JACSPT010000013">
    <property type="protein sequence ID" value="MBD8009806.1"/>
    <property type="molecule type" value="Genomic_DNA"/>
</dbReference>
<keyword evidence="3" id="KW-1185">Reference proteome</keyword>
<reference evidence="2 3" key="1">
    <citation type="submission" date="2020-08" db="EMBL/GenBank/DDBJ databases">
        <title>A Genomic Blueprint of the Chicken Gut Microbiome.</title>
        <authorList>
            <person name="Gilroy R."/>
            <person name="Ravi A."/>
            <person name="Getino M."/>
            <person name="Pursley I."/>
            <person name="Horton D.L."/>
            <person name="Alikhan N.-F."/>
            <person name="Baker D."/>
            <person name="Gharbi K."/>
            <person name="Hall N."/>
            <person name="Watson M."/>
            <person name="Adriaenssens E.M."/>
            <person name="Foster-Nyarko E."/>
            <person name="Jarju S."/>
            <person name="Secka A."/>
            <person name="Antonio M."/>
            <person name="Oren A."/>
            <person name="Chaudhuri R."/>
            <person name="La Ragione R.M."/>
            <person name="Hildebrand F."/>
            <person name="Pallen M.J."/>
        </authorList>
    </citation>
    <scope>NUCLEOTIDE SEQUENCE [LARGE SCALE GENOMIC DNA]</scope>
    <source>
        <strain evidence="2 3">Sa1BUA6</strain>
    </source>
</reference>
<gene>
    <name evidence="2" type="ORF">H9629_10720</name>
</gene>
<evidence type="ECO:0000256" key="1">
    <source>
        <dbReference type="SAM" id="SignalP"/>
    </source>
</evidence>
<dbReference type="RefSeq" id="WP_191731075.1">
    <property type="nucleotide sequence ID" value="NZ_JACSPT010000013.1"/>
</dbReference>
<protein>
    <submittedName>
        <fullName evidence="2">Uncharacterized protein</fullName>
    </submittedName>
</protein>
<evidence type="ECO:0000313" key="2">
    <source>
        <dbReference type="EMBL" id="MBD8009806.1"/>
    </source>
</evidence>
<proteinExistence type="predicted"/>
<organism evidence="2 3">
    <name type="scientific">Acinetobacter pecorum</name>
    <dbReference type="NCBI Taxonomy" id="2762215"/>
    <lineage>
        <taxon>Bacteria</taxon>
        <taxon>Pseudomonadati</taxon>
        <taxon>Pseudomonadota</taxon>
        <taxon>Gammaproteobacteria</taxon>
        <taxon>Moraxellales</taxon>
        <taxon>Moraxellaceae</taxon>
        <taxon>Acinetobacter</taxon>
    </lineage>
</organism>
<feature type="chain" id="PRO_5047406246" evidence="1">
    <location>
        <begin position="27"/>
        <end position="168"/>
    </location>
</feature>
<name>A0ABR8VZ66_9GAMM</name>